<dbReference type="GO" id="GO:0046872">
    <property type="term" value="F:metal ion binding"/>
    <property type="evidence" value="ECO:0007669"/>
    <property type="project" value="UniProtKB-KW"/>
</dbReference>
<evidence type="ECO:0000256" key="18">
    <source>
        <dbReference type="ARBA" id="ARBA00047493"/>
    </source>
</evidence>
<evidence type="ECO:0000256" key="4">
    <source>
        <dbReference type="ARBA" id="ARBA00005150"/>
    </source>
</evidence>
<dbReference type="GO" id="GO:0046656">
    <property type="term" value="P:folic acid biosynthetic process"/>
    <property type="evidence" value="ECO:0007669"/>
    <property type="project" value="UniProtKB-KW"/>
</dbReference>
<keyword evidence="13" id="KW-0460">Magnesium</keyword>
<accession>A0A0A2EN91</accession>
<organism evidence="25 26">
    <name type="scientific">Porphyromonas cangingivalis</name>
    <dbReference type="NCBI Taxonomy" id="36874"/>
    <lineage>
        <taxon>Bacteria</taxon>
        <taxon>Pseudomonadati</taxon>
        <taxon>Bacteroidota</taxon>
        <taxon>Bacteroidia</taxon>
        <taxon>Bacteroidales</taxon>
        <taxon>Porphyromonadaceae</taxon>
        <taxon>Porphyromonas</taxon>
    </lineage>
</organism>
<evidence type="ECO:0000256" key="20">
    <source>
        <dbReference type="ARBA" id="ARBA00049035"/>
    </source>
</evidence>
<comment type="cofactor">
    <cofactor evidence="1">
        <name>Mg(2+)</name>
        <dbReference type="ChEBI" id="CHEBI:18420"/>
    </cofactor>
</comment>
<comment type="similarity">
    <text evidence="5 22">Belongs to the folylpolyglutamate synthase family.</text>
</comment>
<evidence type="ECO:0000313" key="26">
    <source>
        <dbReference type="Proteomes" id="UP000030125"/>
    </source>
</evidence>
<keyword evidence="9 22" id="KW-0436">Ligase</keyword>
<proteinExistence type="inferred from homology"/>
<dbReference type="EC" id="6.3.2.17" evidence="7"/>
<dbReference type="GO" id="GO:0008841">
    <property type="term" value="F:dihydrofolate synthase activity"/>
    <property type="evidence" value="ECO:0007669"/>
    <property type="project" value="UniProtKB-EC"/>
</dbReference>
<dbReference type="NCBIfam" id="TIGR01499">
    <property type="entry name" value="folC"/>
    <property type="match status" value="1"/>
</dbReference>
<evidence type="ECO:0000256" key="8">
    <source>
        <dbReference type="ARBA" id="ARBA00019357"/>
    </source>
</evidence>
<comment type="function">
    <text evidence="2">Functions in two distinct reactions of the de novo folate biosynthetic pathway. Catalyzes the addition of a glutamate residue to dihydropteroate (7,8-dihydropteroate or H2Pte) to form dihydrofolate (7,8-dihydrofolate monoglutamate or H2Pte-Glu). Also catalyzes successive additions of L-glutamate to tetrahydrofolate or 10-formyltetrahydrofolate or 5,10-methylenetetrahydrofolate, leading to folylpolyglutamate derivatives.</text>
</comment>
<dbReference type="AlphaFoldDB" id="A0A0A2EN91"/>
<comment type="catalytic activity">
    <reaction evidence="20">
        <text>(6R)-5,10-methylenetetrahydrofolyl-(gamma-L-Glu)(n) + L-glutamate + ATP = (6R)-5,10-methylenetetrahydrofolyl-(gamma-L-Glu)(n+1) + ADP + phosphate + H(+)</text>
        <dbReference type="Rhea" id="RHEA:51912"/>
        <dbReference type="Rhea" id="RHEA-COMP:13257"/>
        <dbReference type="Rhea" id="RHEA-COMP:13258"/>
        <dbReference type="ChEBI" id="CHEBI:15378"/>
        <dbReference type="ChEBI" id="CHEBI:29985"/>
        <dbReference type="ChEBI" id="CHEBI:30616"/>
        <dbReference type="ChEBI" id="CHEBI:43474"/>
        <dbReference type="ChEBI" id="CHEBI:136572"/>
        <dbReference type="ChEBI" id="CHEBI:456216"/>
        <dbReference type="EC" id="6.3.2.17"/>
    </reaction>
</comment>
<evidence type="ECO:0000256" key="16">
    <source>
        <dbReference type="ARBA" id="ARBA00030592"/>
    </source>
</evidence>
<dbReference type="EMBL" id="JQJD01000043">
    <property type="protein sequence ID" value="KGN80321.1"/>
    <property type="molecule type" value="Genomic_DNA"/>
</dbReference>
<dbReference type="InterPro" id="IPR018109">
    <property type="entry name" value="Folylpolyglutamate_synth_CS"/>
</dbReference>
<evidence type="ECO:0000256" key="22">
    <source>
        <dbReference type="PIRNR" id="PIRNR001563"/>
    </source>
</evidence>
<dbReference type="STRING" id="36874.HQ34_01280"/>
<dbReference type="GO" id="GO:0004326">
    <property type="term" value="F:tetrahydrofolylpolyglutamate synthase activity"/>
    <property type="evidence" value="ECO:0007669"/>
    <property type="project" value="UniProtKB-EC"/>
</dbReference>
<dbReference type="GO" id="GO:0005737">
    <property type="term" value="C:cytoplasm"/>
    <property type="evidence" value="ECO:0007669"/>
    <property type="project" value="TreeGrafter"/>
</dbReference>
<keyword evidence="26" id="KW-1185">Reference proteome</keyword>
<evidence type="ECO:0000256" key="2">
    <source>
        <dbReference type="ARBA" id="ARBA00002714"/>
    </source>
</evidence>
<dbReference type="PROSITE" id="PS01012">
    <property type="entry name" value="FOLYLPOLYGLU_SYNT_2"/>
    <property type="match status" value="1"/>
</dbReference>
<name>A0A0A2EN91_PORCN</name>
<dbReference type="InterPro" id="IPR013221">
    <property type="entry name" value="Mur_ligase_cen"/>
</dbReference>
<dbReference type="InterPro" id="IPR004101">
    <property type="entry name" value="Mur_ligase_C"/>
</dbReference>
<dbReference type="InterPro" id="IPR001645">
    <property type="entry name" value="Folylpolyglutamate_synth"/>
</dbReference>
<dbReference type="EC" id="6.3.2.12" evidence="6"/>
<gene>
    <name evidence="25" type="ORF">HQ35_06500</name>
</gene>
<dbReference type="GO" id="GO:0005524">
    <property type="term" value="F:ATP binding"/>
    <property type="evidence" value="ECO:0007669"/>
    <property type="project" value="UniProtKB-KW"/>
</dbReference>
<evidence type="ECO:0000256" key="21">
    <source>
        <dbReference type="ARBA" id="ARBA00049161"/>
    </source>
</evidence>
<evidence type="ECO:0000259" key="23">
    <source>
        <dbReference type="Pfam" id="PF02875"/>
    </source>
</evidence>
<dbReference type="SUPFAM" id="SSF53623">
    <property type="entry name" value="MurD-like peptide ligases, catalytic domain"/>
    <property type="match status" value="1"/>
</dbReference>
<evidence type="ECO:0000259" key="24">
    <source>
        <dbReference type="Pfam" id="PF08245"/>
    </source>
</evidence>
<dbReference type="PANTHER" id="PTHR11136">
    <property type="entry name" value="FOLYLPOLYGLUTAMATE SYNTHASE-RELATED"/>
    <property type="match status" value="1"/>
</dbReference>
<dbReference type="InterPro" id="IPR036615">
    <property type="entry name" value="Mur_ligase_C_dom_sf"/>
</dbReference>
<evidence type="ECO:0000256" key="6">
    <source>
        <dbReference type="ARBA" id="ARBA00013023"/>
    </source>
</evidence>
<keyword evidence="14" id="KW-0289">Folate biosynthesis</keyword>
<evidence type="ECO:0000256" key="17">
    <source>
        <dbReference type="ARBA" id="ARBA00032510"/>
    </source>
</evidence>
<feature type="domain" description="Mur ligase C-terminal" evidence="23">
    <location>
        <begin position="301"/>
        <end position="410"/>
    </location>
</feature>
<evidence type="ECO:0000313" key="25">
    <source>
        <dbReference type="EMBL" id="KGN80321.1"/>
    </source>
</evidence>
<evidence type="ECO:0000256" key="9">
    <source>
        <dbReference type="ARBA" id="ARBA00022598"/>
    </source>
</evidence>
<feature type="domain" description="Mur ligase central" evidence="24">
    <location>
        <begin position="52"/>
        <end position="271"/>
    </location>
</feature>
<comment type="pathway">
    <text evidence="3">Cofactor biosynthesis; tetrahydrofolate biosynthesis; 7,8-dihydrofolate from 2-amino-4-hydroxy-6-hydroxymethyl-7,8-dihydropteridine diphosphate and 4-aminobenzoate: step 2/2.</text>
</comment>
<evidence type="ECO:0000256" key="11">
    <source>
        <dbReference type="ARBA" id="ARBA00022741"/>
    </source>
</evidence>
<comment type="catalytic activity">
    <reaction evidence="19">
        <text>10-formyltetrahydrofolyl-(gamma-L-Glu)(n) + L-glutamate + ATP = 10-formyltetrahydrofolyl-(gamma-L-Glu)(n+1) + ADP + phosphate + H(+)</text>
        <dbReference type="Rhea" id="RHEA:51904"/>
        <dbReference type="Rhea" id="RHEA-COMP:13088"/>
        <dbReference type="Rhea" id="RHEA-COMP:14300"/>
        <dbReference type="ChEBI" id="CHEBI:15378"/>
        <dbReference type="ChEBI" id="CHEBI:29985"/>
        <dbReference type="ChEBI" id="CHEBI:30616"/>
        <dbReference type="ChEBI" id="CHEBI:43474"/>
        <dbReference type="ChEBI" id="CHEBI:134413"/>
        <dbReference type="ChEBI" id="CHEBI:456216"/>
        <dbReference type="EC" id="6.3.2.17"/>
    </reaction>
</comment>
<dbReference type="Pfam" id="PF08245">
    <property type="entry name" value="Mur_ligase_M"/>
    <property type="match status" value="1"/>
</dbReference>
<dbReference type="PROSITE" id="PS01011">
    <property type="entry name" value="FOLYLPOLYGLU_SYNT_1"/>
    <property type="match status" value="1"/>
</dbReference>
<keyword evidence="10" id="KW-0479">Metal-binding</keyword>
<evidence type="ECO:0000256" key="12">
    <source>
        <dbReference type="ARBA" id="ARBA00022840"/>
    </source>
</evidence>
<comment type="catalytic activity">
    <reaction evidence="18">
        <text>(6S)-5,6,7,8-tetrahydrofolyl-(gamma-L-Glu)(n) + L-glutamate + ATP = (6S)-5,6,7,8-tetrahydrofolyl-(gamma-L-Glu)(n+1) + ADP + phosphate + H(+)</text>
        <dbReference type="Rhea" id="RHEA:10580"/>
        <dbReference type="Rhea" id="RHEA-COMP:14738"/>
        <dbReference type="Rhea" id="RHEA-COMP:14740"/>
        <dbReference type="ChEBI" id="CHEBI:15378"/>
        <dbReference type="ChEBI" id="CHEBI:29985"/>
        <dbReference type="ChEBI" id="CHEBI:30616"/>
        <dbReference type="ChEBI" id="CHEBI:43474"/>
        <dbReference type="ChEBI" id="CHEBI:141005"/>
        <dbReference type="ChEBI" id="CHEBI:456216"/>
        <dbReference type="EC" id="6.3.2.17"/>
    </reaction>
</comment>
<evidence type="ECO:0000256" key="15">
    <source>
        <dbReference type="ARBA" id="ARBA00030048"/>
    </source>
</evidence>
<keyword evidence="11 22" id="KW-0547">Nucleotide-binding</keyword>
<evidence type="ECO:0000256" key="1">
    <source>
        <dbReference type="ARBA" id="ARBA00001946"/>
    </source>
</evidence>
<dbReference type="FunFam" id="3.40.1190.10:FF:000011">
    <property type="entry name" value="Folylpolyglutamate synthase/dihydrofolate synthase"/>
    <property type="match status" value="1"/>
</dbReference>
<comment type="pathway">
    <text evidence="4">Cofactor biosynthesis; tetrahydrofolylpolyglutamate biosynthesis.</text>
</comment>
<dbReference type="Gene3D" id="3.40.1190.10">
    <property type="entry name" value="Mur-like, catalytic domain"/>
    <property type="match status" value="1"/>
</dbReference>
<dbReference type="SUPFAM" id="SSF53244">
    <property type="entry name" value="MurD-like peptide ligases, peptide-binding domain"/>
    <property type="match status" value="1"/>
</dbReference>
<evidence type="ECO:0000256" key="14">
    <source>
        <dbReference type="ARBA" id="ARBA00022909"/>
    </source>
</evidence>
<protein>
    <recommendedName>
        <fullName evidence="8">Dihydrofolate synthase/folylpolyglutamate synthase</fullName>
        <ecNumber evidence="6">6.3.2.12</ecNumber>
        <ecNumber evidence="7">6.3.2.17</ecNumber>
    </recommendedName>
    <alternativeName>
        <fullName evidence="17">Folylpoly-gamma-glutamate synthetase-dihydrofolate synthetase</fullName>
    </alternativeName>
    <alternativeName>
        <fullName evidence="15">Folylpolyglutamate synthetase</fullName>
    </alternativeName>
    <alternativeName>
        <fullName evidence="16">Tetrahydrofolylpolyglutamate synthase</fullName>
    </alternativeName>
</protein>
<reference evidence="25 26" key="1">
    <citation type="submission" date="2014-08" db="EMBL/GenBank/DDBJ databases">
        <title>Porphyromonas cangingivalis strain:COT-109_OH1386 Genome sequencing.</title>
        <authorList>
            <person name="Wallis C."/>
            <person name="Deusch O."/>
            <person name="O'Flynn C."/>
            <person name="Davis I."/>
            <person name="Jospin G."/>
            <person name="Darling A.E."/>
            <person name="Coil D.A."/>
            <person name="Alexiev A."/>
            <person name="Horsfall A."/>
            <person name="Kirkwood N."/>
            <person name="Harris S."/>
            <person name="Eisen J.A."/>
        </authorList>
    </citation>
    <scope>NUCLEOTIDE SEQUENCE [LARGE SCALE GENOMIC DNA]</scope>
    <source>
        <strain evidence="26">COT-109 OH1386</strain>
    </source>
</reference>
<dbReference type="Proteomes" id="UP000030125">
    <property type="component" value="Unassembled WGS sequence"/>
</dbReference>
<keyword evidence="12 22" id="KW-0067">ATP-binding</keyword>
<comment type="caution">
    <text evidence="25">The sequence shown here is derived from an EMBL/GenBank/DDBJ whole genome shotgun (WGS) entry which is preliminary data.</text>
</comment>
<dbReference type="RefSeq" id="WP_036851837.1">
    <property type="nucleotide sequence ID" value="NZ_JQJD01000043.1"/>
</dbReference>
<evidence type="ECO:0000256" key="10">
    <source>
        <dbReference type="ARBA" id="ARBA00022723"/>
    </source>
</evidence>
<comment type="catalytic activity">
    <reaction evidence="21">
        <text>7,8-dihydropteroate + L-glutamate + ATP = 7,8-dihydrofolate + ADP + phosphate + H(+)</text>
        <dbReference type="Rhea" id="RHEA:23584"/>
        <dbReference type="ChEBI" id="CHEBI:15378"/>
        <dbReference type="ChEBI" id="CHEBI:17839"/>
        <dbReference type="ChEBI" id="CHEBI:29985"/>
        <dbReference type="ChEBI" id="CHEBI:30616"/>
        <dbReference type="ChEBI" id="CHEBI:43474"/>
        <dbReference type="ChEBI" id="CHEBI:57451"/>
        <dbReference type="ChEBI" id="CHEBI:456216"/>
        <dbReference type="EC" id="6.3.2.12"/>
    </reaction>
</comment>
<dbReference type="Gene3D" id="3.90.190.20">
    <property type="entry name" value="Mur ligase, C-terminal domain"/>
    <property type="match status" value="1"/>
</dbReference>
<dbReference type="PIRSF" id="PIRSF001563">
    <property type="entry name" value="Folylpolyglu_synth"/>
    <property type="match status" value="1"/>
</dbReference>
<evidence type="ECO:0000256" key="19">
    <source>
        <dbReference type="ARBA" id="ARBA00047808"/>
    </source>
</evidence>
<evidence type="ECO:0000256" key="5">
    <source>
        <dbReference type="ARBA" id="ARBA00008276"/>
    </source>
</evidence>
<dbReference type="Pfam" id="PF02875">
    <property type="entry name" value="Mur_ligase_C"/>
    <property type="match status" value="1"/>
</dbReference>
<sequence>MTSYEATIDYLFNALPVFQHQGGSAYKPGLERVDELLSLCGNPHKKLKTIHIAGTNGKGSTSHMLASILQSAGYRVGLFTSPHLINFRERIRIDGEMIPEHYVIDFVEDIRPRIPEGLQPSFFELTTAMAFSYFARVGTDIAVIEVGMGGRLDSTNVISPLLSVITNVSVDHAAFLGGTLEAIATEKAGIIKPQTPVILGRSVEHEVYDVVAKTAHAHKAPLTIADQSGEVTDVRPAGDGSQDLDTLHFGTIRQPLGGTYQVENTTTVLCACLRLAELGLSITPPHVREGIHSVSRTGLKGRLQVVRDTAPRIILDTGHNPGAWIYLSRQLKEWASQAPLLCVLGMAGDKDVSEVLTLLPKTNTHYICCKAKGERSMPAEKLLKIMQDKGFEHCECIPSIARAYDTAVERCVSECIPTLFIGGSNFVIGELLSERTFEGLVP</sequence>
<dbReference type="InterPro" id="IPR036565">
    <property type="entry name" value="Mur-like_cat_sf"/>
</dbReference>
<evidence type="ECO:0000256" key="13">
    <source>
        <dbReference type="ARBA" id="ARBA00022842"/>
    </source>
</evidence>
<evidence type="ECO:0000256" key="3">
    <source>
        <dbReference type="ARBA" id="ARBA00004799"/>
    </source>
</evidence>
<dbReference type="OrthoDB" id="9809356at2"/>
<evidence type="ECO:0000256" key="7">
    <source>
        <dbReference type="ARBA" id="ARBA00013025"/>
    </source>
</evidence>
<dbReference type="PANTHER" id="PTHR11136:SF0">
    <property type="entry name" value="DIHYDROFOLATE SYNTHETASE-RELATED"/>
    <property type="match status" value="1"/>
</dbReference>
<dbReference type="eggNOG" id="COG0285">
    <property type="taxonomic scope" value="Bacteria"/>
</dbReference>